<reference evidence="2 3" key="1">
    <citation type="submission" date="2015-07" db="EMBL/GenBank/DDBJ databases">
        <title>Draft genome of Bellilinea caldifistulae DSM 17877.</title>
        <authorList>
            <person name="Hemp J."/>
            <person name="Ward L.M."/>
            <person name="Pace L.A."/>
            <person name="Fischer W.W."/>
        </authorList>
    </citation>
    <scope>NUCLEOTIDE SEQUENCE [LARGE SCALE GENOMIC DNA]</scope>
    <source>
        <strain evidence="2 3">GOMI-1</strain>
    </source>
</reference>
<keyword evidence="1" id="KW-0472">Membrane</keyword>
<feature type="transmembrane region" description="Helical" evidence="1">
    <location>
        <begin position="126"/>
        <end position="149"/>
    </location>
</feature>
<feature type="transmembrane region" description="Helical" evidence="1">
    <location>
        <begin position="199"/>
        <end position="218"/>
    </location>
</feature>
<name>A0A0P6XP15_9CHLR</name>
<evidence type="ECO:0008006" key="4">
    <source>
        <dbReference type="Google" id="ProtNLM"/>
    </source>
</evidence>
<keyword evidence="3" id="KW-1185">Reference proteome</keyword>
<keyword evidence="1" id="KW-0812">Transmembrane</keyword>
<evidence type="ECO:0000313" key="3">
    <source>
        <dbReference type="Proteomes" id="UP000050514"/>
    </source>
</evidence>
<accession>A0A0P6XP15</accession>
<dbReference type="AlphaFoldDB" id="A0A0P6XP15"/>
<feature type="transmembrane region" description="Helical" evidence="1">
    <location>
        <begin position="91"/>
        <end position="114"/>
    </location>
</feature>
<sequence length="472" mass="54466">MLNPIDGFSYLAKMQIGLRGEWLFHLPYTSQEGAGAFLFLFYIFLGHIARIFSLQPTLVFHLARIAAGFFLCFGIEMFLRTIQVRWLQSVFSYLLFVILFGSGFGWLAGPLGVFTMDFWVAEAYPFLSMIANPHFPFGVGLLLMFFSGIQENRSVKWFDPFLGVILAIVLPFGVVVGSAVIVVYNFFRWFQSEKIQWKLPLFYLLPAGIVLVYQYFAILSDPLLRDWNAQNQTPTPSLWVLLLSFAPLLLLALIGIGLWVVQDRDKNLNLVAAWLISGVGLAYFPFALQRRFLLGWFIPVGIFALIGLGRITKNRISRFRKWFWLILPLSLLTNLFLLFGALQAYTQHRSPLYLSRDEFAVLEWMNREVCPRKAVILTPADLGLLVPAYTNCRVVYGHPFETVYANMTQDWLEQFYDGEISQGEFSHFVESYQIEYLVWPRGNLSKFSKWMEKLPVVYQNDRFIILETRQGS</sequence>
<feature type="transmembrane region" description="Helical" evidence="1">
    <location>
        <begin position="268"/>
        <end position="286"/>
    </location>
</feature>
<feature type="transmembrane region" description="Helical" evidence="1">
    <location>
        <begin position="323"/>
        <end position="345"/>
    </location>
</feature>
<evidence type="ECO:0000256" key="1">
    <source>
        <dbReference type="SAM" id="Phobius"/>
    </source>
</evidence>
<protein>
    <recommendedName>
        <fullName evidence="4">Glycosyltransferase RgtA/B/C/D-like domain-containing protein</fullName>
    </recommendedName>
</protein>
<comment type="caution">
    <text evidence="2">The sequence shown here is derived from an EMBL/GenBank/DDBJ whole genome shotgun (WGS) entry which is preliminary data.</text>
</comment>
<proteinExistence type="predicted"/>
<evidence type="ECO:0000313" key="2">
    <source>
        <dbReference type="EMBL" id="KPL70777.1"/>
    </source>
</evidence>
<feature type="transmembrane region" description="Helical" evidence="1">
    <location>
        <begin position="161"/>
        <end position="187"/>
    </location>
</feature>
<feature type="transmembrane region" description="Helical" evidence="1">
    <location>
        <begin position="292"/>
        <end position="311"/>
    </location>
</feature>
<gene>
    <name evidence="2" type="ORF">AC812_16670</name>
</gene>
<feature type="transmembrane region" description="Helical" evidence="1">
    <location>
        <begin position="59"/>
        <end position="79"/>
    </location>
</feature>
<dbReference type="EMBL" id="LGHJ01000029">
    <property type="protein sequence ID" value="KPL70777.1"/>
    <property type="molecule type" value="Genomic_DNA"/>
</dbReference>
<dbReference type="STRING" id="360411.AC812_16670"/>
<organism evidence="2 3">
    <name type="scientific">Bellilinea caldifistulae</name>
    <dbReference type="NCBI Taxonomy" id="360411"/>
    <lineage>
        <taxon>Bacteria</taxon>
        <taxon>Bacillati</taxon>
        <taxon>Chloroflexota</taxon>
        <taxon>Anaerolineae</taxon>
        <taxon>Anaerolineales</taxon>
        <taxon>Anaerolineaceae</taxon>
        <taxon>Bellilinea</taxon>
    </lineage>
</organism>
<feature type="transmembrane region" description="Helical" evidence="1">
    <location>
        <begin position="238"/>
        <end position="261"/>
    </location>
</feature>
<keyword evidence="1" id="KW-1133">Transmembrane helix</keyword>
<dbReference type="Proteomes" id="UP000050514">
    <property type="component" value="Unassembled WGS sequence"/>
</dbReference>
<feature type="transmembrane region" description="Helical" evidence="1">
    <location>
        <begin position="33"/>
        <end position="52"/>
    </location>
</feature>